<dbReference type="GO" id="GO:0004177">
    <property type="term" value="F:aminopeptidase activity"/>
    <property type="evidence" value="ECO:0007669"/>
    <property type="project" value="UniProtKB-ARBA"/>
</dbReference>
<evidence type="ECO:0000259" key="2">
    <source>
        <dbReference type="Pfam" id="PF01321"/>
    </source>
</evidence>
<dbReference type="InterPro" id="IPR001714">
    <property type="entry name" value="Pept_M24_MAP"/>
</dbReference>
<keyword evidence="4" id="KW-1185">Reference proteome</keyword>
<gene>
    <name evidence="3" type="ORF">HL41_07220</name>
</gene>
<dbReference type="Pfam" id="PF00557">
    <property type="entry name" value="Peptidase_M24"/>
    <property type="match status" value="1"/>
</dbReference>
<protein>
    <submittedName>
        <fullName evidence="3">Xaa-Pro dipeptidase</fullName>
    </submittedName>
</protein>
<dbReference type="InterPro" id="IPR000994">
    <property type="entry name" value="Pept_M24"/>
</dbReference>
<dbReference type="Proteomes" id="UP000028481">
    <property type="component" value="Chromosome"/>
</dbReference>
<dbReference type="InterPro" id="IPR050659">
    <property type="entry name" value="Peptidase_M24B"/>
</dbReference>
<dbReference type="HOGENOM" id="CLU_017266_4_0_0"/>
<name>A0A075WVJ7_9BACT</name>
<evidence type="ECO:0000259" key="1">
    <source>
        <dbReference type="Pfam" id="PF00557"/>
    </source>
</evidence>
<sequence length="365" mass="41406">MTNEIAQKLTKVRACFERWGVDGFLFSSQANVFYLSHFRSTNAYVLMTGDNVCFLTDSRYIEKAKKELASWEVVEIKGDTIGFLKKFIQKAGVKRLGFEKDKVSCAFKEKLRSNKFKLVGVVDPLGLIRMIKSKEEIEVLKEGVKKTDKVFNKVLQEIERSFAEGYPISELKIRGFLVSQMFIVGGRGESFPAIVAFGKNSSVPHWETSEALIERNGVLLLDFGMVWKGYATDFTRTIYLGDPPAEFVKLYNILKDAWFLGFEKVKVGEKVAEIDRAIRDYLVQKDLAKYFIHATGHGIGVEVHEAPRVIYTVDPDLRIEEGMVFTIEPGLYFPDNFGIRLENMVFVEGGRGEIVSEVSLDLITL</sequence>
<dbReference type="RefSeq" id="WP_028841889.1">
    <property type="nucleotide sequence ID" value="NZ_CP008796.1"/>
</dbReference>
<proteinExistence type="predicted"/>
<evidence type="ECO:0000313" key="3">
    <source>
        <dbReference type="EMBL" id="AIH04493.1"/>
    </source>
</evidence>
<dbReference type="eggNOG" id="COG0006">
    <property type="taxonomic scope" value="Bacteria"/>
</dbReference>
<reference evidence="3 4" key="1">
    <citation type="journal article" date="2015" name="Genome Announc.">
        <title>Genome Sequence of a Sulfate-Reducing Thermophilic Bacterium, Thermodesulfobacterium commune DSM 2178T (Phylum Thermodesulfobacteria).</title>
        <authorList>
            <person name="Bhatnagar S."/>
            <person name="Badger J.H."/>
            <person name="Madupu R."/>
            <person name="Khouri H.M."/>
            <person name="O'Connor E.M."/>
            <person name="Robb F.T."/>
            <person name="Ward N.L."/>
            <person name="Eisen J.A."/>
        </authorList>
    </citation>
    <scope>NUCLEOTIDE SEQUENCE [LARGE SCALE GENOMIC DNA]</scope>
    <source>
        <strain evidence="3 4">DSM 2178</strain>
    </source>
</reference>
<dbReference type="KEGG" id="tcm:HL41_07220"/>
<dbReference type="SUPFAM" id="SSF55920">
    <property type="entry name" value="Creatinase/aminopeptidase"/>
    <property type="match status" value="1"/>
</dbReference>
<dbReference type="Pfam" id="PF01321">
    <property type="entry name" value="Creatinase_N"/>
    <property type="match status" value="1"/>
</dbReference>
<feature type="domain" description="Peptidase M24" evidence="1">
    <location>
        <begin position="140"/>
        <end position="347"/>
    </location>
</feature>
<dbReference type="OrthoDB" id="9806388at2"/>
<dbReference type="STRING" id="289377.HL41_07220"/>
<dbReference type="InterPro" id="IPR036005">
    <property type="entry name" value="Creatinase/aminopeptidase-like"/>
</dbReference>
<dbReference type="EMBL" id="CP008796">
    <property type="protein sequence ID" value="AIH04493.1"/>
    <property type="molecule type" value="Genomic_DNA"/>
</dbReference>
<feature type="domain" description="Creatinase N-terminal" evidence="2">
    <location>
        <begin position="9"/>
        <end position="130"/>
    </location>
</feature>
<accession>A0A075WVJ7</accession>
<dbReference type="InterPro" id="IPR029149">
    <property type="entry name" value="Creatin/AminoP/Spt16_N"/>
</dbReference>
<evidence type="ECO:0000313" key="4">
    <source>
        <dbReference type="Proteomes" id="UP000028481"/>
    </source>
</evidence>
<dbReference type="SUPFAM" id="SSF53092">
    <property type="entry name" value="Creatinase/prolidase N-terminal domain"/>
    <property type="match status" value="1"/>
</dbReference>
<organism evidence="3 4">
    <name type="scientific">Thermodesulfobacterium commune DSM 2178</name>
    <dbReference type="NCBI Taxonomy" id="289377"/>
    <lineage>
        <taxon>Bacteria</taxon>
        <taxon>Pseudomonadati</taxon>
        <taxon>Thermodesulfobacteriota</taxon>
        <taxon>Thermodesulfobacteria</taxon>
        <taxon>Thermodesulfobacteriales</taxon>
        <taxon>Thermodesulfobacteriaceae</taxon>
        <taxon>Thermodesulfobacterium</taxon>
    </lineage>
</organism>
<dbReference type="GO" id="GO:0008235">
    <property type="term" value="F:metalloexopeptidase activity"/>
    <property type="evidence" value="ECO:0007669"/>
    <property type="project" value="UniProtKB-ARBA"/>
</dbReference>
<dbReference type="PANTHER" id="PTHR46112:SF3">
    <property type="entry name" value="AMINOPEPTIDASE YPDF"/>
    <property type="match status" value="1"/>
</dbReference>
<dbReference type="AlphaFoldDB" id="A0A075WVJ7"/>
<dbReference type="Gene3D" id="3.90.230.10">
    <property type="entry name" value="Creatinase/methionine aminopeptidase superfamily"/>
    <property type="match status" value="1"/>
</dbReference>
<dbReference type="PaxDb" id="289377-HL41_07220"/>
<dbReference type="Gene3D" id="3.40.350.10">
    <property type="entry name" value="Creatinase/prolidase N-terminal domain"/>
    <property type="match status" value="1"/>
</dbReference>
<dbReference type="InterPro" id="IPR000587">
    <property type="entry name" value="Creatinase_N"/>
</dbReference>
<dbReference type="PANTHER" id="PTHR46112">
    <property type="entry name" value="AMINOPEPTIDASE"/>
    <property type="match status" value="1"/>
</dbReference>
<dbReference type="PRINTS" id="PR00599">
    <property type="entry name" value="MAPEPTIDASE"/>
</dbReference>